<dbReference type="Proteomes" id="UP000671828">
    <property type="component" value="Chromosome"/>
</dbReference>
<reference evidence="2 5" key="1">
    <citation type="submission" date="2021-01" db="EMBL/GenBank/DDBJ databases">
        <title>Sequencing the genomes of 1000 actinobacteria strains.</title>
        <authorList>
            <person name="Klenk H.-P."/>
        </authorList>
    </citation>
    <scope>NUCLEOTIDE SEQUENCE [LARGE SCALE GENOMIC DNA]</scope>
    <source>
        <strain evidence="2 5">DSM 44581</strain>
    </source>
</reference>
<dbReference type="InterPro" id="IPR036928">
    <property type="entry name" value="AS_sf"/>
</dbReference>
<dbReference type="InterPro" id="IPR000120">
    <property type="entry name" value="Amidase"/>
</dbReference>
<sequence length="439" mass="44570">MTDEVPTALSLADWQAAEPAERARLLAGSARRAAASAHGDWISLAGDLSHGAGALAGIPFSVKDNVDVRGLATTAGSPLLGDAPAAVDAGVVSALRDAGAVVVGKTNLHELAFGITSNNKAFGPVRNPVDPARSAGGSSGGSAVGVALGVVPFALGTDTGGSVTIPASFCGVVGFRPSTGRYPGDGVVNLSTSRDTVGVHARAVRDVRAVDEVVTREPAGDPVDLAGLRVGLPRSRFRDVDPEVARVVDAAVSTLERAGAVPVEVDLGDDLELAAGPGNDLVFYEAPRLLAQRVAAPARHWAEAVASPDVRALIEVLCSFPLTAEAYGDARADRWRLRRAYAEVFTRVDVLLGPTSPVPPPLLGQDEVVHLNGRAAPTFATVTRNAGPGTVAGVPMLSLPAGATAGGLPVGVCLEGHAFGDARLLRVAEAVEGALAARG</sequence>
<dbReference type="Proteomes" id="UP001195724">
    <property type="component" value="Unassembled WGS sequence"/>
</dbReference>
<protein>
    <submittedName>
        <fullName evidence="2 3">Amidase</fullName>
        <ecNumber evidence="2">3.5.1.86</ecNumber>
    </submittedName>
</protein>
<gene>
    <name evidence="3" type="ORF">J7S33_31175</name>
    <name evidence="2" type="ORF">JOE68_005947</name>
</gene>
<dbReference type="EMBL" id="CP072788">
    <property type="protein sequence ID" value="QTR03334.1"/>
    <property type="molecule type" value="Genomic_DNA"/>
</dbReference>
<dbReference type="Gene3D" id="3.90.1300.10">
    <property type="entry name" value="Amidase signature (AS) domain"/>
    <property type="match status" value="1"/>
</dbReference>
<dbReference type="AlphaFoldDB" id="A0A8T8I019"/>
<dbReference type="PANTHER" id="PTHR11895">
    <property type="entry name" value="TRANSAMIDASE"/>
    <property type="match status" value="1"/>
</dbReference>
<dbReference type="PANTHER" id="PTHR11895:SF151">
    <property type="entry name" value="GLUTAMYL-TRNA(GLN) AMIDOTRANSFERASE SUBUNIT A"/>
    <property type="match status" value="1"/>
</dbReference>
<dbReference type="GO" id="GO:0050537">
    <property type="term" value="F:mandelamide amidase activity"/>
    <property type="evidence" value="ECO:0007669"/>
    <property type="project" value="UniProtKB-EC"/>
</dbReference>
<keyword evidence="5" id="KW-1185">Reference proteome</keyword>
<accession>A0A8T8I019</accession>
<organism evidence="3 4">
    <name type="scientific">Saccharothrix algeriensis</name>
    <dbReference type="NCBI Taxonomy" id="173560"/>
    <lineage>
        <taxon>Bacteria</taxon>
        <taxon>Bacillati</taxon>
        <taxon>Actinomycetota</taxon>
        <taxon>Actinomycetes</taxon>
        <taxon>Pseudonocardiales</taxon>
        <taxon>Pseudonocardiaceae</taxon>
        <taxon>Saccharothrix</taxon>
    </lineage>
</organism>
<keyword evidence="2" id="KW-0378">Hydrolase</keyword>
<name>A0A8T8I019_9PSEU</name>
<evidence type="ECO:0000259" key="1">
    <source>
        <dbReference type="Pfam" id="PF01425"/>
    </source>
</evidence>
<evidence type="ECO:0000313" key="2">
    <source>
        <dbReference type="EMBL" id="MBM7815082.1"/>
    </source>
</evidence>
<dbReference type="SUPFAM" id="SSF75304">
    <property type="entry name" value="Amidase signature (AS) enzymes"/>
    <property type="match status" value="1"/>
</dbReference>
<dbReference type="InterPro" id="IPR023631">
    <property type="entry name" value="Amidase_dom"/>
</dbReference>
<feature type="domain" description="Amidase" evidence="1">
    <location>
        <begin position="49"/>
        <end position="425"/>
    </location>
</feature>
<evidence type="ECO:0000313" key="5">
    <source>
        <dbReference type="Proteomes" id="UP001195724"/>
    </source>
</evidence>
<dbReference type="Pfam" id="PF01425">
    <property type="entry name" value="Amidase"/>
    <property type="match status" value="1"/>
</dbReference>
<dbReference type="EMBL" id="JAFBCL010000001">
    <property type="protein sequence ID" value="MBM7815082.1"/>
    <property type="molecule type" value="Genomic_DNA"/>
</dbReference>
<dbReference type="EC" id="3.5.1.86" evidence="2"/>
<reference evidence="3" key="2">
    <citation type="submission" date="2021-04" db="EMBL/GenBank/DDBJ databases">
        <title>Saccharothrix algeriensis WGS.</title>
        <authorList>
            <person name="Stuskova K."/>
            <person name="Hakalova E."/>
            <person name="Tebbal A.B."/>
            <person name="Eichmeier A."/>
        </authorList>
    </citation>
    <scope>NUCLEOTIDE SEQUENCE</scope>
    <source>
        <strain evidence="3">NRRL B-24137</strain>
    </source>
</reference>
<proteinExistence type="predicted"/>
<evidence type="ECO:0000313" key="3">
    <source>
        <dbReference type="EMBL" id="QTR03334.1"/>
    </source>
</evidence>
<evidence type="ECO:0000313" key="4">
    <source>
        <dbReference type="Proteomes" id="UP000671828"/>
    </source>
</evidence>
<dbReference type="RefSeq" id="WP_204845648.1">
    <property type="nucleotide sequence ID" value="NZ_JAFBCL010000001.1"/>
</dbReference>